<proteinExistence type="predicted"/>
<dbReference type="EMBL" id="JAGMWT010000028">
    <property type="protein sequence ID" value="KAH7110366.1"/>
    <property type="molecule type" value="Genomic_DNA"/>
</dbReference>
<dbReference type="Proteomes" id="UP000700596">
    <property type="component" value="Unassembled WGS sequence"/>
</dbReference>
<keyword evidence="2" id="KW-0732">Signal</keyword>
<protein>
    <submittedName>
        <fullName evidence="3">Uncharacterized protein</fullName>
    </submittedName>
</protein>
<feature type="chain" id="PRO_5040429964" evidence="2">
    <location>
        <begin position="19"/>
        <end position="469"/>
    </location>
</feature>
<evidence type="ECO:0000313" key="4">
    <source>
        <dbReference type="Proteomes" id="UP000700596"/>
    </source>
</evidence>
<comment type="caution">
    <text evidence="3">The sequence shown here is derived from an EMBL/GenBank/DDBJ whole genome shotgun (WGS) entry which is preliminary data.</text>
</comment>
<keyword evidence="1" id="KW-1133">Transmembrane helix</keyword>
<keyword evidence="4" id="KW-1185">Reference proteome</keyword>
<keyword evidence="1" id="KW-0812">Transmembrane</keyword>
<organism evidence="3 4">
    <name type="scientific">Dendryphion nanum</name>
    <dbReference type="NCBI Taxonomy" id="256645"/>
    <lineage>
        <taxon>Eukaryota</taxon>
        <taxon>Fungi</taxon>
        <taxon>Dikarya</taxon>
        <taxon>Ascomycota</taxon>
        <taxon>Pezizomycotina</taxon>
        <taxon>Dothideomycetes</taxon>
        <taxon>Pleosporomycetidae</taxon>
        <taxon>Pleosporales</taxon>
        <taxon>Torulaceae</taxon>
        <taxon>Dendryphion</taxon>
    </lineage>
</organism>
<accession>A0A9P9D0T2</accession>
<dbReference type="OrthoDB" id="3793221at2759"/>
<keyword evidence="1" id="KW-0472">Membrane</keyword>
<evidence type="ECO:0000313" key="3">
    <source>
        <dbReference type="EMBL" id="KAH7110366.1"/>
    </source>
</evidence>
<dbReference type="AlphaFoldDB" id="A0A9P9D0T2"/>
<evidence type="ECO:0000256" key="2">
    <source>
        <dbReference type="SAM" id="SignalP"/>
    </source>
</evidence>
<sequence>MAQKIIFTFTYLITHALAYIVPSPTPNMTRLTRRDDAPDIPTFTFGPISNYPTFPTPSGEEIQIYPTGIYDRLPEKGIEIAIGPDLRKRVKDIMVTSCKDGSTDECHAALVPVLHKPEIEKHAKRFLPLLFTVSLLVALVAIAIESYHFTNEEPPSHVKLGNVDLNQLEHIGSASKIAYVMTAGAIPTTINLPSPLPTKTASHFAAFETLTADNGQHKAGDVVFHLPKEAADHIFDFLSMHGLKQELENCKKTDKTGGIRRREDIAAACLPVIERYAMGLNKGIADTVQVAKALIPAPGQDLKIPIPNLKVGDIQMAVVIVRKEISVTVDHPLALASIVLALTAVLHVFIYGAQTVLELAIPKAMVLLDEVKEEELECPKELLCPDLDCKAQREFTSISFREAVCPGGKYEGCSCTRVFNPEWRQAPFDAQYQWLQDLIKLWENPPVTLHPKCSSFDWKVAGGKKQQQR</sequence>
<gene>
    <name evidence="3" type="ORF">B0J11DRAFT_448343</name>
</gene>
<name>A0A9P9D0T2_9PLEO</name>
<feature type="signal peptide" evidence="2">
    <location>
        <begin position="1"/>
        <end position="18"/>
    </location>
</feature>
<feature type="transmembrane region" description="Helical" evidence="1">
    <location>
        <begin position="126"/>
        <end position="144"/>
    </location>
</feature>
<reference evidence="3" key="1">
    <citation type="journal article" date="2021" name="Nat. Commun.">
        <title>Genetic determinants of endophytism in the Arabidopsis root mycobiome.</title>
        <authorList>
            <person name="Mesny F."/>
            <person name="Miyauchi S."/>
            <person name="Thiergart T."/>
            <person name="Pickel B."/>
            <person name="Atanasova L."/>
            <person name="Karlsson M."/>
            <person name="Huettel B."/>
            <person name="Barry K.W."/>
            <person name="Haridas S."/>
            <person name="Chen C."/>
            <person name="Bauer D."/>
            <person name="Andreopoulos W."/>
            <person name="Pangilinan J."/>
            <person name="LaButti K."/>
            <person name="Riley R."/>
            <person name="Lipzen A."/>
            <person name="Clum A."/>
            <person name="Drula E."/>
            <person name="Henrissat B."/>
            <person name="Kohler A."/>
            <person name="Grigoriev I.V."/>
            <person name="Martin F.M."/>
            <person name="Hacquard S."/>
        </authorList>
    </citation>
    <scope>NUCLEOTIDE SEQUENCE</scope>
    <source>
        <strain evidence="3">MPI-CAGE-CH-0243</strain>
    </source>
</reference>
<evidence type="ECO:0000256" key="1">
    <source>
        <dbReference type="SAM" id="Phobius"/>
    </source>
</evidence>